<feature type="domain" description="HTH asnC-type" evidence="4">
    <location>
        <begin position="22"/>
        <end position="84"/>
    </location>
</feature>
<proteinExistence type="predicted"/>
<dbReference type="Gene3D" id="1.10.10.10">
    <property type="entry name" value="Winged helix-like DNA-binding domain superfamily/Winged helix DNA-binding domain"/>
    <property type="match status" value="1"/>
</dbReference>
<dbReference type="EMBL" id="CCXZ01000142">
    <property type="protein sequence ID" value="CEG16902.1"/>
    <property type="molecule type" value="Genomic_DNA"/>
</dbReference>
<dbReference type="InterPro" id="IPR019888">
    <property type="entry name" value="Tscrpt_reg_AsnC-like"/>
</dbReference>
<dbReference type="AlphaFoldDB" id="A0A0U5FKY4"/>
<sequence length="162" mass="17977">MNLGKKYDIFGDSPKRMRNVKITPSDERLLSLLREDARASTAQIARRLGLSRTTVQSRIEKLERDGVISGYTVRTHDHYEQGRIRAHILITVLPKKMPAVVKALRDIPEVRLLHSVSGAYDLVALGVVGGVNEMDVLTDAIGAIDGVERTTSAIILSTKFER</sequence>
<dbReference type="GO" id="GO:0006355">
    <property type="term" value="P:regulation of DNA-templated transcription"/>
    <property type="evidence" value="ECO:0007669"/>
    <property type="project" value="UniProtKB-ARBA"/>
</dbReference>
<dbReference type="KEGG" id="xcw:J162_02680"/>
<dbReference type="Pfam" id="PF13412">
    <property type="entry name" value="HTH_24"/>
    <property type="match status" value="1"/>
</dbReference>
<gene>
    <name evidence="5" type="ORF">XAC3562_480012</name>
</gene>
<dbReference type="InterPro" id="IPR011991">
    <property type="entry name" value="ArsR-like_HTH"/>
</dbReference>
<keyword evidence="1" id="KW-0805">Transcription regulation</keyword>
<evidence type="ECO:0000256" key="2">
    <source>
        <dbReference type="ARBA" id="ARBA00023125"/>
    </source>
</evidence>
<dbReference type="Proteomes" id="UP000052230">
    <property type="component" value="Unassembled WGS sequence"/>
</dbReference>
<dbReference type="InterPro" id="IPR036388">
    <property type="entry name" value="WH-like_DNA-bd_sf"/>
</dbReference>
<keyword evidence="3" id="KW-0804">Transcription</keyword>
<evidence type="ECO:0000256" key="3">
    <source>
        <dbReference type="ARBA" id="ARBA00023163"/>
    </source>
</evidence>
<accession>A0A0U5FKY4</accession>
<dbReference type="SUPFAM" id="SSF54909">
    <property type="entry name" value="Dimeric alpha+beta barrel"/>
    <property type="match status" value="1"/>
</dbReference>
<name>A0A0U5FKY4_XANCI</name>
<dbReference type="PROSITE" id="PS50956">
    <property type="entry name" value="HTH_ASNC_2"/>
    <property type="match status" value="1"/>
</dbReference>
<keyword evidence="6" id="KW-1185">Reference proteome</keyword>
<evidence type="ECO:0000313" key="6">
    <source>
        <dbReference type="Proteomes" id="UP000052230"/>
    </source>
</evidence>
<comment type="caution">
    <text evidence="5">The sequence shown here is derived from an EMBL/GenBank/DDBJ whole genome shotgun (WGS) entry which is preliminary data.</text>
</comment>
<dbReference type="SUPFAM" id="SSF46785">
    <property type="entry name" value="Winged helix' DNA-binding domain"/>
    <property type="match status" value="1"/>
</dbReference>
<evidence type="ECO:0000259" key="4">
    <source>
        <dbReference type="PROSITE" id="PS50956"/>
    </source>
</evidence>
<evidence type="ECO:0000313" key="5">
    <source>
        <dbReference type="EMBL" id="CEG16902.1"/>
    </source>
</evidence>
<dbReference type="CDD" id="cd00090">
    <property type="entry name" value="HTH_ARSR"/>
    <property type="match status" value="1"/>
</dbReference>
<dbReference type="KEGG" id="xcf:J172_02682"/>
<evidence type="ECO:0000256" key="1">
    <source>
        <dbReference type="ARBA" id="ARBA00023015"/>
    </source>
</evidence>
<dbReference type="KEGG" id="xcu:J159_02677"/>
<dbReference type="Gene3D" id="3.30.70.920">
    <property type="match status" value="1"/>
</dbReference>
<dbReference type="InterPro" id="IPR019887">
    <property type="entry name" value="Tscrpt_reg_AsnC/Lrp_C"/>
</dbReference>
<protein>
    <submittedName>
        <fullName evidence="5">Transcriptional regulator asnC/lrp family</fullName>
    </submittedName>
</protein>
<dbReference type="KEGG" id="xcr:J163_02675"/>
<dbReference type="GO" id="GO:0043200">
    <property type="term" value="P:response to amino acid"/>
    <property type="evidence" value="ECO:0007669"/>
    <property type="project" value="TreeGrafter"/>
</dbReference>
<dbReference type="InterPro" id="IPR011008">
    <property type="entry name" value="Dimeric_a/b-barrel"/>
</dbReference>
<keyword evidence="2" id="KW-0238">DNA-binding</keyword>
<dbReference type="InterPro" id="IPR036390">
    <property type="entry name" value="WH_DNA-bd_sf"/>
</dbReference>
<dbReference type="PANTHER" id="PTHR30154:SF53">
    <property type="entry name" value="HTH-TYPE TRANSCRIPTIONAL REGULATOR LRPC"/>
    <property type="match status" value="1"/>
</dbReference>
<dbReference type="Pfam" id="PF01037">
    <property type="entry name" value="AsnC_trans_reg"/>
    <property type="match status" value="1"/>
</dbReference>
<dbReference type="PROSITE" id="PS00519">
    <property type="entry name" value="HTH_ASNC_1"/>
    <property type="match status" value="1"/>
</dbReference>
<dbReference type="InterPro" id="IPR019885">
    <property type="entry name" value="Tscrpt_reg_HTH_AsnC-type_CS"/>
</dbReference>
<reference evidence="5 6" key="1">
    <citation type="submission" date="2014-09" db="EMBL/GenBank/DDBJ databases">
        <authorList>
            <person name="Regsiter A."/>
        </authorList>
    </citation>
    <scope>NUCLEOTIDE SEQUENCE [LARGE SCALE GENOMIC DNA]</scope>
</reference>
<dbReference type="PRINTS" id="PR00033">
    <property type="entry name" value="HTHASNC"/>
</dbReference>
<dbReference type="GO" id="GO:0005829">
    <property type="term" value="C:cytosol"/>
    <property type="evidence" value="ECO:0007669"/>
    <property type="project" value="TreeGrafter"/>
</dbReference>
<dbReference type="KEGG" id="xcm:J164_02677"/>
<dbReference type="GO" id="GO:0043565">
    <property type="term" value="F:sequence-specific DNA binding"/>
    <property type="evidence" value="ECO:0007669"/>
    <property type="project" value="InterPro"/>
</dbReference>
<dbReference type="PANTHER" id="PTHR30154">
    <property type="entry name" value="LEUCINE-RESPONSIVE REGULATORY PROTEIN"/>
    <property type="match status" value="1"/>
</dbReference>
<organism evidence="5 6">
    <name type="scientific">Xanthomonas citri pv. citri</name>
    <dbReference type="NCBI Taxonomy" id="611301"/>
    <lineage>
        <taxon>Bacteria</taxon>
        <taxon>Pseudomonadati</taxon>
        <taxon>Pseudomonadota</taxon>
        <taxon>Gammaproteobacteria</taxon>
        <taxon>Lysobacterales</taxon>
        <taxon>Lysobacteraceae</taxon>
        <taxon>Xanthomonas</taxon>
    </lineage>
</organism>
<dbReference type="SMART" id="SM00344">
    <property type="entry name" value="HTH_ASNC"/>
    <property type="match status" value="1"/>
</dbReference>
<dbReference type="InterPro" id="IPR000485">
    <property type="entry name" value="AsnC-type_HTH_dom"/>
</dbReference>
<dbReference type="KEGG" id="xcn:J169_02688"/>